<evidence type="ECO:0000259" key="3">
    <source>
        <dbReference type="Pfam" id="PF19278"/>
    </source>
</evidence>
<dbReference type="GO" id="GO:0017168">
    <property type="term" value="F:5-oxoprolinase (ATP-hydrolyzing) activity"/>
    <property type="evidence" value="ECO:0007669"/>
    <property type="project" value="TreeGrafter"/>
</dbReference>
<dbReference type="InterPro" id="IPR043129">
    <property type="entry name" value="ATPase_NBD"/>
</dbReference>
<proteinExistence type="predicted"/>
<dbReference type="SUPFAM" id="SSF53067">
    <property type="entry name" value="Actin-like ATPase domain"/>
    <property type="match status" value="1"/>
</dbReference>
<sequence length="686" mass="73209">MSWFIGVDVGGTFTDFYAFDTASGHALVHKVPSTPDDPSRAILTGLDELLEREEIPPEAILRLAHGTTVATNALIQRRGAPVALVTTDGFRDLLEIGRQTRPRMYSLKADNPPPLVAREHRFEVAERVGPEGQVIADLTDEAIEACVEQVIASGAEACAVCLIFAFLAPDHERRIGEALKAARPDLFVSLSSNVQPEFREYERFSTTVINAYLQPGVSRYMHRLAEALGARAPEAQIGINQSSGGLMSVERAERYPIRTALSGPAAGAVGAIETARLAGRDNVITLDMGGTSADVCLIRDRRADMTFERDVAGFPVRLPAIDINTVGAGGGSIAHFGPDGLVKVGPASAGAFPGPACYGRGGEEPTVSDANLVLGRLSDTLIGGSMTLDRAAAEAAIRPIANRLGESVEAAAQGILRIVTANMVGAIRAVSVERGHDPRHFALMPFGGAGALHGVEVARALGIGEVIVPVSPGILCAHGLIVTDLQEDFTATHRLIVDREDPAALAEPARALAHEAGEWFAREDIPTDRRAVRLILDMRYIGQNYELRVPVGEHDGDGGAPAIPDAERLKALFFAEHERAYGHYDPDAPVEVMTLRLTAIGRLKRPPAPSRPAAQDAARPVGERPVWYAGAEPETARVYDRARLAPGHEIAGPAIVDQLDATTVLWPGDRARIDDALNLIIEVAND</sequence>
<dbReference type="InterPro" id="IPR008040">
    <property type="entry name" value="Hydant_A_N"/>
</dbReference>
<dbReference type="InterPro" id="IPR045079">
    <property type="entry name" value="Oxoprolinase-like"/>
</dbReference>
<dbReference type="InterPro" id="IPR002821">
    <property type="entry name" value="Hydantoinase_A"/>
</dbReference>
<dbReference type="PANTHER" id="PTHR11365">
    <property type="entry name" value="5-OXOPROLINASE RELATED"/>
    <property type="match status" value="1"/>
</dbReference>
<dbReference type="EMBL" id="CP058214">
    <property type="protein sequence ID" value="QPC43272.1"/>
    <property type="molecule type" value="Genomic_DNA"/>
</dbReference>
<dbReference type="KEGG" id="kmn:HW532_11555"/>
<evidence type="ECO:0000313" key="4">
    <source>
        <dbReference type="EMBL" id="QPC43272.1"/>
    </source>
</evidence>
<feature type="domain" description="Hydantoinase/oxoprolinase N-terminal" evidence="2">
    <location>
        <begin position="5"/>
        <end position="180"/>
    </location>
</feature>
<evidence type="ECO:0000259" key="1">
    <source>
        <dbReference type="Pfam" id="PF01968"/>
    </source>
</evidence>
<dbReference type="PANTHER" id="PTHR11365:SF23">
    <property type="entry name" value="HYPOTHETICAL 5-OXOPROLINASE (EUROFUNG)-RELATED"/>
    <property type="match status" value="1"/>
</dbReference>
<protein>
    <submittedName>
        <fullName evidence="4">Hydantoinase/oxoprolinase family protein</fullName>
    </submittedName>
</protein>
<dbReference type="GO" id="GO:0005829">
    <property type="term" value="C:cytosol"/>
    <property type="evidence" value="ECO:0007669"/>
    <property type="project" value="TreeGrafter"/>
</dbReference>
<dbReference type="RefSeq" id="WP_213160634.1">
    <property type="nucleotide sequence ID" value="NZ_CP058214.1"/>
</dbReference>
<reference evidence="4 5" key="1">
    <citation type="submission" date="2020-06" db="EMBL/GenBank/DDBJ databases">
        <title>Genome sequence of 2 isolates from Red Sea Mangroves.</title>
        <authorList>
            <person name="Sefrji F."/>
            <person name="Michoud G."/>
            <person name="Merlino G."/>
            <person name="Daffonchio D."/>
        </authorList>
    </citation>
    <scope>NUCLEOTIDE SEQUENCE [LARGE SCALE GENOMIC DNA]</scope>
    <source>
        <strain evidence="4 5">R1DC25</strain>
    </source>
</reference>
<evidence type="ECO:0000313" key="5">
    <source>
        <dbReference type="Proteomes" id="UP000593594"/>
    </source>
</evidence>
<dbReference type="InterPro" id="IPR049517">
    <property type="entry name" value="ACX-like_C"/>
</dbReference>
<dbReference type="AlphaFoldDB" id="A0A7S8HC24"/>
<dbReference type="Pfam" id="PF19278">
    <property type="entry name" value="Hydant_A_C"/>
    <property type="match status" value="1"/>
</dbReference>
<dbReference type="Pfam" id="PF01968">
    <property type="entry name" value="Hydantoinase_A"/>
    <property type="match status" value="1"/>
</dbReference>
<evidence type="ECO:0000259" key="2">
    <source>
        <dbReference type="Pfam" id="PF05378"/>
    </source>
</evidence>
<gene>
    <name evidence="4" type="ORF">HW532_11555</name>
</gene>
<dbReference type="Pfam" id="PF05378">
    <property type="entry name" value="Hydant_A_N"/>
    <property type="match status" value="1"/>
</dbReference>
<dbReference type="GO" id="GO:0006749">
    <property type="term" value="P:glutathione metabolic process"/>
    <property type="evidence" value="ECO:0007669"/>
    <property type="project" value="TreeGrafter"/>
</dbReference>
<organism evidence="4 5">
    <name type="scientific">Kaustia mangrovi</name>
    <dbReference type="NCBI Taxonomy" id="2593653"/>
    <lineage>
        <taxon>Bacteria</taxon>
        <taxon>Pseudomonadati</taxon>
        <taxon>Pseudomonadota</taxon>
        <taxon>Alphaproteobacteria</taxon>
        <taxon>Hyphomicrobiales</taxon>
        <taxon>Parvibaculaceae</taxon>
        <taxon>Kaustia</taxon>
    </lineage>
</organism>
<feature type="domain" description="Acetophenone carboxylase-like C-terminal" evidence="3">
    <location>
        <begin position="508"/>
        <end position="675"/>
    </location>
</feature>
<keyword evidence="5" id="KW-1185">Reference proteome</keyword>
<name>A0A7S8HC24_9HYPH</name>
<feature type="domain" description="Hydantoinase A/oxoprolinase" evidence="1">
    <location>
        <begin position="203"/>
        <end position="488"/>
    </location>
</feature>
<dbReference type="Proteomes" id="UP000593594">
    <property type="component" value="Chromosome"/>
</dbReference>
<accession>A0A7S8HC24</accession>